<dbReference type="SMART" id="SM00342">
    <property type="entry name" value="HTH_ARAC"/>
    <property type="match status" value="1"/>
</dbReference>
<evidence type="ECO:0000256" key="7">
    <source>
        <dbReference type="ARBA" id="ARBA00023163"/>
    </source>
</evidence>
<proteinExistence type="predicted"/>
<keyword evidence="3 8" id="KW-0597">Phosphoprotein</keyword>
<evidence type="ECO:0000259" key="11">
    <source>
        <dbReference type="PROSITE" id="PS50887"/>
    </source>
</evidence>
<dbReference type="PROSITE" id="PS01124">
    <property type="entry name" value="HTH_ARAC_FAMILY_2"/>
    <property type="match status" value="1"/>
</dbReference>
<evidence type="ECO:0000256" key="1">
    <source>
        <dbReference type="ARBA" id="ARBA00004496"/>
    </source>
</evidence>
<dbReference type="EMBL" id="BTCL01000017">
    <property type="protein sequence ID" value="GMK47170.1"/>
    <property type="molecule type" value="Genomic_DNA"/>
</dbReference>
<name>A0ABQ6NRK8_9BACL</name>
<dbReference type="PANTHER" id="PTHR42713:SF3">
    <property type="entry name" value="TRANSCRIPTIONAL REGULATORY PROTEIN HPTR"/>
    <property type="match status" value="1"/>
</dbReference>
<gene>
    <name evidence="12" type="ORF">PghCCS26_43000</name>
</gene>
<evidence type="ECO:0000256" key="2">
    <source>
        <dbReference type="ARBA" id="ARBA00022490"/>
    </source>
</evidence>
<dbReference type="PROSITE" id="PS50887">
    <property type="entry name" value="GGDEF"/>
    <property type="match status" value="1"/>
</dbReference>
<evidence type="ECO:0000259" key="10">
    <source>
        <dbReference type="PROSITE" id="PS50110"/>
    </source>
</evidence>
<dbReference type="SUPFAM" id="SSF46689">
    <property type="entry name" value="Homeodomain-like"/>
    <property type="match status" value="2"/>
</dbReference>
<feature type="modified residue" description="4-aspartylphosphate" evidence="8">
    <location>
        <position position="59"/>
    </location>
</feature>
<keyword evidence="4" id="KW-0902">Two-component regulatory system</keyword>
<dbReference type="PROSITE" id="PS50110">
    <property type="entry name" value="RESPONSE_REGULATORY"/>
    <property type="match status" value="1"/>
</dbReference>
<keyword evidence="7" id="KW-0804">Transcription</keyword>
<feature type="domain" description="Response regulatory" evidence="10">
    <location>
        <begin position="7"/>
        <end position="124"/>
    </location>
</feature>
<feature type="domain" description="HTH araC/xylS-type" evidence="9">
    <location>
        <begin position="437"/>
        <end position="534"/>
    </location>
</feature>
<evidence type="ECO:0000256" key="8">
    <source>
        <dbReference type="PROSITE-ProRule" id="PRU00169"/>
    </source>
</evidence>
<dbReference type="SMART" id="SM00448">
    <property type="entry name" value="REC"/>
    <property type="match status" value="1"/>
</dbReference>
<dbReference type="PANTHER" id="PTHR42713">
    <property type="entry name" value="HISTIDINE KINASE-RELATED"/>
    <property type="match status" value="1"/>
</dbReference>
<dbReference type="InterPro" id="IPR011006">
    <property type="entry name" value="CheY-like_superfamily"/>
</dbReference>
<dbReference type="Pfam" id="PF17853">
    <property type="entry name" value="GGDEF_2"/>
    <property type="match status" value="1"/>
</dbReference>
<keyword evidence="13" id="KW-1185">Reference proteome</keyword>
<evidence type="ECO:0000256" key="3">
    <source>
        <dbReference type="ARBA" id="ARBA00022553"/>
    </source>
</evidence>
<dbReference type="InterPro" id="IPR001789">
    <property type="entry name" value="Sig_transdc_resp-reg_receiver"/>
</dbReference>
<feature type="domain" description="GGDEF" evidence="11">
    <location>
        <begin position="183"/>
        <end position="311"/>
    </location>
</feature>
<dbReference type="SUPFAM" id="SSF52172">
    <property type="entry name" value="CheY-like"/>
    <property type="match status" value="1"/>
</dbReference>
<reference evidence="12 13" key="1">
    <citation type="submission" date="2023-05" db="EMBL/GenBank/DDBJ databases">
        <title>Draft genome of Paenibacillus sp. CCS26.</title>
        <authorList>
            <person name="Akita H."/>
            <person name="Shinto Y."/>
            <person name="Kimura Z."/>
        </authorList>
    </citation>
    <scope>NUCLEOTIDE SEQUENCE [LARGE SCALE GENOMIC DNA]</scope>
    <source>
        <strain evidence="12 13">CCS26</strain>
    </source>
</reference>
<dbReference type="RefSeq" id="WP_317981226.1">
    <property type="nucleotide sequence ID" value="NZ_BTCL01000017.1"/>
</dbReference>
<evidence type="ECO:0000313" key="12">
    <source>
        <dbReference type="EMBL" id="GMK47170.1"/>
    </source>
</evidence>
<organism evidence="12 13">
    <name type="scientific">Paenibacillus glycanilyticus</name>
    <dbReference type="NCBI Taxonomy" id="126569"/>
    <lineage>
        <taxon>Bacteria</taxon>
        <taxon>Bacillati</taxon>
        <taxon>Bacillota</taxon>
        <taxon>Bacilli</taxon>
        <taxon>Bacillales</taxon>
        <taxon>Paenibacillaceae</taxon>
        <taxon>Paenibacillus</taxon>
    </lineage>
</organism>
<evidence type="ECO:0000313" key="13">
    <source>
        <dbReference type="Proteomes" id="UP001285921"/>
    </source>
</evidence>
<dbReference type="InterPro" id="IPR041522">
    <property type="entry name" value="CdaR_GGDEF"/>
</dbReference>
<dbReference type="Gene3D" id="1.10.10.60">
    <property type="entry name" value="Homeodomain-like"/>
    <property type="match status" value="2"/>
</dbReference>
<evidence type="ECO:0008006" key="14">
    <source>
        <dbReference type="Google" id="ProtNLM"/>
    </source>
</evidence>
<dbReference type="Gene3D" id="3.40.50.2300">
    <property type="match status" value="1"/>
</dbReference>
<dbReference type="Pfam" id="PF00072">
    <property type="entry name" value="Response_reg"/>
    <property type="match status" value="1"/>
</dbReference>
<evidence type="ECO:0000259" key="9">
    <source>
        <dbReference type="PROSITE" id="PS01124"/>
    </source>
</evidence>
<dbReference type="InterPro" id="IPR000160">
    <property type="entry name" value="GGDEF_dom"/>
</dbReference>
<comment type="caution">
    <text evidence="12">The sequence shown here is derived from an EMBL/GenBank/DDBJ whole genome shotgun (WGS) entry which is preliminary data.</text>
</comment>
<sequence>MIKPKYKLCVIDDVTNVVQGIAYHIPWADYHIEVIGIAMDGQAGLSLILDNEADIVLTDIRMPHMDGLEMTERIKQHLPSCKVILLSGYTDFDYAQKAIRLGAFDFVTKPFRPKTIVEAILKARDALDAEYEEHQRISGLEKTVKESMPILRQEYFHFLLRHSASKADVEERWRLLQIGMEAAGIVVMIVEIDGLAERSEQISAQNAELLHFALQNIVAETLSIHAVPGVLCRDSTSRLVGLVNAGESTNLQAVAEEVRENVLTYAKQKVSIGISLRAPLLQDLPAAYQQAIAALSYNFYTGGNSVFAYSSIPQIGKQVTMPLEQEKELFYYLRSGNMPLAEEVLLGMFREWSHGGQMPPPSEMMEFYDELSSRIARLFMEEYAAEDNGAIAEQLRALIRRGGHRSDEYQQSIIELCRIGCEYLKRQRMADSEKQIVLALQYMKQHMDRTISLADLAQQVNLSSSYFANLFKKVTGQTVHQYMTLQKIERAKELLLQGMQVQETAKALAYEDPAYFSEVFKKNVGTTPTEFRQHFQFANTTGEEK</sequence>
<dbReference type="InterPro" id="IPR018060">
    <property type="entry name" value="HTH_AraC"/>
</dbReference>
<comment type="subcellular location">
    <subcellularLocation>
        <location evidence="1">Cytoplasm</location>
    </subcellularLocation>
</comment>
<dbReference type="CDD" id="cd17536">
    <property type="entry name" value="REC_YesN-like"/>
    <property type="match status" value="1"/>
</dbReference>
<evidence type="ECO:0000256" key="4">
    <source>
        <dbReference type="ARBA" id="ARBA00023012"/>
    </source>
</evidence>
<dbReference type="InterPro" id="IPR009057">
    <property type="entry name" value="Homeodomain-like_sf"/>
</dbReference>
<dbReference type="Proteomes" id="UP001285921">
    <property type="component" value="Unassembled WGS sequence"/>
</dbReference>
<keyword evidence="2" id="KW-0963">Cytoplasm</keyword>
<accession>A0ABQ6NRK8</accession>
<dbReference type="InterPro" id="IPR051552">
    <property type="entry name" value="HptR"/>
</dbReference>
<keyword evidence="6" id="KW-0238">DNA-binding</keyword>
<evidence type="ECO:0000256" key="6">
    <source>
        <dbReference type="ARBA" id="ARBA00023125"/>
    </source>
</evidence>
<dbReference type="Pfam" id="PF12833">
    <property type="entry name" value="HTH_18"/>
    <property type="match status" value="1"/>
</dbReference>
<keyword evidence="5" id="KW-0805">Transcription regulation</keyword>
<protein>
    <recommendedName>
        <fullName evidence="14">DNA-binding response regulator</fullName>
    </recommendedName>
</protein>
<evidence type="ECO:0000256" key="5">
    <source>
        <dbReference type="ARBA" id="ARBA00023015"/>
    </source>
</evidence>